<accession>G0S7C6</accession>
<dbReference type="PANTHER" id="PTHR22893:SF91">
    <property type="entry name" value="NADPH DEHYDROGENASE 2-RELATED"/>
    <property type="match status" value="1"/>
</dbReference>
<evidence type="ECO:0000256" key="1">
    <source>
        <dbReference type="ARBA" id="ARBA00022630"/>
    </source>
</evidence>
<dbReference type="InterPro" id="IPR001155">
    <property type="entry name" value="OxRdtase_FMN_N"/>
</dbReference>
<dbReference type="AlphaFoldDB" id="G0S7C6"/>
<organism evidence="4">
    <name type="scientific">Chaetomium thermophilum (strain DSM 1495 / CBS 144.50 / IMI 039719)</name>
    <name type="common">Thermochaetoides thermophila</name>
    <dbReference type="NCBI Taxonomy" id="759272"/>
    <lineage>
        <taxon>Eukaryota</taxon>
        <taxon>Fungi</taxon>
        <taxon>Dikarya</taxon>
        <taxon>Ascomycota</taxon>
        <taxon>Pezizomycotina</taxon>
        <taxon>Sordariomycetes</taxon>
        <taxon>Sordariomycetidae</taxon>
        <taxon>Sordariales</taxon>
        <taxon>Chaetomiaceae</taxon>
        <taxon>Thermochaetoides</taxon>
    </lineage>
</organism>
<dbReference type="Gene3D" id="3.20.20.70">
    <property type="entry name" value="Aldolase class I"/>
    <property type="match status" value="1"/>
</dbReference>
<dbReference type="InterPro" id="IPR013785">
    <property type="entry name" value="Aldolase_TIM"/>
</dbReference>
<reference evidence="3 4" key="1">
    <citation type="journal article" date="2011" name="Cell">
        <title>Insight into structure and assembly of the nuclear pore complex by utilizing the genome of a eukaryotic thermophile.</title>
        <authorList>
            <person name="Amlacher S."/>
            <person name="Sarges P."/>
            <person name="Flemming D."/>
            <person name="van Noort V."/>
            <person name="Kunze R."/>
            <person name="Devos D.P."/>
            <person name="Arumugam M."/>
            <person name="Bork P."/>
            <person name="Hurt E."/>
        </authorList>
    </citation>
    <scope>NUCLEOTIDE SEQUENCE [LARGE SCALE GENOMIC DNA]</scope>
    <source>
        <strain evidence="4">DSM 1495 / CBS 144.50 / IMI 039719</strain>
    </source>
</reference>
<dbReference type="InterPro" id="IPR045247">
    <property type="entry name" value="Oye-like"/>
</dbReference>
<dbReference type="HOGENOM" id="CLU_012153_0_0_1"/>
<dbReference type="FunFam" id="3.20.20.70:FF:000138">
    <property type="entry name" value="NADPH dehydrogenase 1"/>
    <property type="match status" value="1"/>
</dbReference>
<dbReference type="OrthoDB" id="276546at2759"/>
<dbReference type="PANTHER" id="PTHR22893">
    <property type="entry name" value="NADH OXIDOREDUCTASE-RELATED"/>
    <property type="match status" value="1"/>
</dbReference>
<dbReference type="Pfam" id="PF00724">
    <property type="entry name" value="Oxidored_FMN"/>
    <property type="match status" value="1"/>
</dbReference>
<keyword evidence="4" id="KW-1185">Reference proteome</keyword>
<protein>
    <recommendedName>
        <fullName evidence="2">NADH:flavin oxidoreductase/NADH oxidase N-terminal domain-containing protein</fullName>
    </recommendedName>
</protein>
<dbReference type="SMR" id="G0S7C6"/>
<dbReference type="STRING" id="759272.G0S7C6"/>
<dbReference type="OMA" id="YMECHDS"/>
<dbReference type="SUPFAM" id="SSF51395">
    <property type="entry name" value="FMN-linked oxidoreductases"/>
    <property type="match status" value="1"/>
</dbReference>
<dbReference type="EMBL" id="GL988041">
    <property type="protein sequence ID" value="EGS21770.1"/>
    <property type="molecule type" value="Genomic_DNA"/>
</dbReference>
<sequence length="375" mass="41231">MSPSNNTRLFEPLQLGTVTLSHRIAMAPLTRFRALDSHVPQLPLVAEYYTQRASIPGTLLITEGTFIAQHAGGLPNIPGIWNEDQIKAWKVVTDAVHAKGSFIFCQLWALGRAANPKVAEAEGFKVKSSSAVPIEEGGVVPEEMTVEEIKEMVKAYANAARNAIKAGFDGVEIHGANGYLVDQFIQDKCNQRTDEYGGSVENRSKFAVEVVKAVAGAVGPEKTAIRLSPWSRFQGMKMDDPRPQFLDVIRKISGLGLAYLHLVRSGVGGPNDFNQAGEDETLDFAVDLWDGPVLIAGKLTPETARDLVDHQYKDKKVVATFGKYFISNPDLPFRIKEGIPLNPYDRSTFYTPKSPVGYTDQPFSKEFQESQTSTL</sequence>
<evidence type="ECO:0000259" key="2">
    <source>
        <dbReference type="Pfam" id="PF00724"/>
    </source>
</evidence>
<dbReference type="CDD" id="cd02933">
    <property type="entry name" value="OYE_like_FMN"/>
    <property type="match status" value="1"/>
</dbReference>
<dbReference type="RefSeq" id="XP_006694066.1">
    <property type="nucleotide sequence ID" value="XM_006694003.1"/>
</dbReference>
<dbReference type="GeneID" id="18257675"/>
<dbReference type="eggNOG" id="KOG0134">
    <property type="taxonomic scope" value="Eukaryota"/>
</dbReference>
<proteinExistence type="predicted"/>
<evidence type="ECO:0000313" key="3">
    <source>
        <dbReference type="EMBL" id="EGS21770.1"/>
    </source>
</evidence>
<keyword evidence="1" id="KW-0285">Flavoprotein</keyword>
<dbReference type="Proteomes" id="UP000008066">
    <property type="component" value="Unassembled WGS sequence"/>
</dbReference>
<evidence type="ECO:0000313" key="4">
    <source>
        <dbReference type="Proteomes" id="UP000008066"/>
    </source>
</evidence>
<dbReference type="KEGG" id="cthr:CTHT_0036370"/>
<name>G0S7C6_CHATD</name>
<gene>
    <name evidence="3" type="ORF">CTHT_0036370</name>
</gene>
<feature type="domain" description="NADH:flavin oxidoreductase/NADH oxidase N-terminal" evidence="2">
    <location>
        <begin position="9"/>
        <end position="342"/>
    </location>
</feature>
<dbReference type="GO" id="GO:0010181">
    <property type="term" value="F:FMN binding"/>
    <property type="evidence" value="ECO:0007669"/>
    <property type="project" value="InterPro"/>
</dbReference>
<dbReference type="GO" id="GO:0003959">
    <property type="term" value="F:NADPH dehydrogenase activity"/>
    <property type="evidence" value="ECO:0007669"/>
    <property type="project" value="TreeGrafter"/>
</dbReference>